<dbReference type="EMBL" id="GGMS01014744">
    <property type="protein sequence ID" value="MBY83947.1"/>
    <property type="molecule type" value="Transcribed_RNA"/>
</dbReference>
<reference evidence="1" key="1">
    <citation type="submission" date="2018-04" db="EMBL/GenBank/DDBJ databases">
        <title>Transcriptome assembly of Sipha flava.</title>
        <authorList>
            <person name="Scully E.D."/>
            <person name="Geib S.M."/>
            <person name="Palmer N.A."/>
            <person name="Koch K."/>
            <person name="Bradshaw J."/>
            <person name="Heng-Moss T."/>
            <person name="Sarath G."/>
        </authorList>
    </citation>
    <scope>NUCLEOTIDE SEQUENCE</scope>
</reference>
<dbReference type="AlphaFoldDB" id="A0A2S2R1N9"/>
<sequence>MAELSKRCVVDSVNEFEAEVDTNDRVTSFEAGVRIKFGEGFDAKIEANVETEVGKGNGEDNAEVYSVFGNKSIESGFIPNNPQEEIERTPAFPTLVNIDTIVTVTKITKSAILFFAFLRF</sequence>
<organism evidence="1">
    <name type="scientific">Sipha flava</name>
    <name type="common">yellow sugarcane aphid</name>
    <dbReference type="NCBI Taxonomy" id="143950"/>
    <lineage>
        <taxon>Eukaryota</taxon>
        <taxon>Metazoa</taxon>
        <taxon>Ecdysozoa</taxon>
        <taxon>Arthropoda</taxon>
        <taxon>Hexapoda</taxon>
        <taxon>Insecta</taxon>
        <taxon>Pterygota</taxon>
        <taxon>Neoptera</taxon>
        <taxon>Paraneoptera</taxon>
        <taxon>Hemiptera</taxon>
        <taxon>Sternorrhyncha</taxon>
        <taxon>Aphidomorpha</taxon>
        <taxon>Aphidoidea</taxon>
        <taxon>Aphididae</taxon>
        <taxon>Sipha</taxon>
    </lineage>
</organism>
<evidence type="ECO:0000313" key="1">
    <source>
        <dbReference type="EMBL" id="MBY83947.1"/>
    </source>
</evidence>
<proteinExistence type="predicted"/>
<gene>
    <name evidence="1" type="ORF">g.1786</name>
</gene>
<accession>A0A2S2R1N9</accession>
<protein>
    <submittedName>
        <fullName evidence="1">Uncharacterized protein</fullName>
    </submittedName>
</protein>
<name>A0A2S2R1N9_9HEMI</name>